<evidence type="ECO:0000256" key="11">
    <source>
        <dbReference type="ARBA" id="ARBA00023136"/>
    </source>
</evidence>
<feature type="repeat" description="ANK" evidence="16">
    <location>
        <begin position="1036"/>
        <end position="1068"/>
    </location>
</feature>
<keyword evidence="3" id="KW-0268">Exocytosis</keyword>
<evidence type="ECO:0000256" key="7">
    <source>
        <dbReference type="ARBA" id="ARBA00022699"/>
    </source>
</evidence>
<dbReference type="InterPro" id="IPR019734">
    <property type="entry name" value="TPR_rpt"/>
</dbReference>
<name>A0A8X6UEJ7_NEPPI</name>
<evidence type="ECO:0000256" key="3">
    <source>
        <dbReference type="ARBA" id="ARBA00022483"/>
    </source>
</evidence>
<dbReference type="Pfam" id="PF13374">
    <property type="entry name" value="TPR_10"/>
    <property type="match status" value="1"/>
</dbReference>
<sequence length="2442" mass="278326">MVLRKSNRNYDLLAVSPKSRKELLIKFKRLDKVSKKDFYLEILNSVKQLLCDDKFDSLKNLNLLLNNIIINEGNNNLQNYNERGLVKNFNLVALACQNKAVNVLKYLFSKKGKTLYNLSINISENDYLLTDKDEFQHNAFYYAIRSNMVDLLGILVDNFAKGKSLEQLDDFLSKSYKELKLRRVSLTNEMELFVQSKVLDIRFFYENSNKNKSSGHSWHYVQKRIEMVVNDIRFLKSNYWDIELDEKFLLKAEFIAKNIHVLKSLLKSTYNKLPWEEIEFCLVIFIHCFKNRFEVNLVYNIVLNKKKILSHLEIFSTALGCEQINMQSYDVNRLAMSLGRGKSSRDKVVEEIIKNNSLFQNLYTDYEKVRNFYSLETIKKYTDLGVSVDATQKEGQLAIIRTLQVMGEHFKNTLESPKLSDHTANMLLSFLPLNTREVITNLRDSLSHETEDDTHFTRAVIEKKPHIFFKNIQTDISRLCFEINDALYIIKLKVINEIMTEIQLCKHLNDVKYLFESFFFSFDLFLSELNKMSSDIMIKGSIDQLEELLSRLSNSMNNKTTHEEILFNKINCLIRKEKENIFSVKEAFIINISRLSQIFNASQTCNFKEIIVIHSLVTAYNKPIISKESFLKEIEKLLKQVLDSVQSRIYSEMNRDLYYNIQKLFRFVTFHMVDIKWIKELKGTSNRKKMKKVKNETNLLSSKISLLKEILIHNNLEEDTFVTNIPFFESNSELQAVIEMLVLDVLSLLDDSCSHNNFFLDSEYLLHIGRNLRNHLAHNNILNNILLEKGSIQLLLNAVKIISETLPKDGWKIDKVILCDSSKLEKVHADDISIANNQQELFIALEEGDMGKIHYCLNEGADIYGKDLYERTCLHFSAKAPNIDAIKYVLQQGLDIDSKDFSHQTVLHVAAKFDRINIVKYLTEIKRNLIDDCDKEGETPLQIAIKNDSKKTTKFLLKYKIDSSIEDASVFSLLHSAILRGNTKVVEIILDREINIDNNLSPEGYTALHIAAEIGKADLVNLLIMKKADVESKNDLDLTPLHLAVANGHLEVVKTLILKGAKVNSRAITDQTALHYATQKCYEEIVKFLLDHQADLNALDLNGFAPLSNAALQGYVTVAETLLKNNTLVNIDIDLGPNPLHLAAGNGHYDLVKLLLSYGASIDHKDENMRTALHCCIIKGHFDIVELLVKRGADIEAKDFRGRTPLHMAVNKGYYEISKFLISKGAYIYSKDASDSTALSESIIQGHDEIMKLLLLNEADVRDEDDINVTSILKSFLKDYTVISNSLLRKANIDIENYGLTVLHLGALLGNLELVKYCFGKDKSCIDARDSSDLTALHMAVLSNHPEIVSFLIDNGVEINVKDTNGHTPLLLAASNNSIKITRLLIEKEECTSSDRMESLNLAVLVGHHDIVKILLQHCKFNTHALQEEYGLLHKSVEMGHIIVTKVLLDNGFKIKASWKDTVNTPLHLAVLHEHFEISKILLLNGADPNIQNEYGITPLHIAAEKGNTNLVEILLEEKADVFITDYRNRSVIELAVLSNQLDVVKLLVQMENIDVNLKSKDDFTLLHFSALSGSIDITEYLVEKRADIDAKDMYGSKPIHMAIRKGFTNIVDFFLSCNMKIDDLDGNGLTLLHIAADRGEANISELLIKRKANINAFNLNNDTPIHLAAANGHKKVLDILLHNGAFYNIRNKMGQTPLHKTKDESIASLLRTVENLFISVKNKDLMDVETQLKTNILKFCFINANCMINDTLLHYASRNGYEKIVETLLKYKANPNVRNEKKFTPLHFAAKYSHFGIVKELLANGAMYDTMSNTHKTPFKLATDKNVISLLDFLSSAFSKIRNKDSSVLLDLNSIKEDISIVKAVMKAKDLEGKTLIEVALLCSFDKTEELKQLFQDDEINFLELGDTFVISGNLLEASCAYKRIRDKRIEIFGSNNPSVLDVQERLVKVLNVQGNFDESLSLLEDVYQKRKDSLGANHKDTLAAKSLKAQILHILRKNEEALLIFKNVILKQKQILEPTDSNLLESENGMASVLLEVGKFAEASKIIKEVLEKCSKKFESIHKVTVIAQINLANSLNKLKKHNEALDVLKKVYERNKTELRMHHPFTRRALFDIAKTLISLKKYDESLKLLKEFLDILIVDYPLMYFDILTIEFHIGTVLYYQRRKVSALRVFLALDQRIEFFCPKTILAKENKEEIGRIHFEFKQYSLECIFERIQREIKGVDNSKRNFSVKDLKGLQYDIKYQYVCGITPLHIAVANRDKNKINLLLEKDVDVLKVTMEGNTALHTAAIYGYADIAEIILRHTQQHNRSRLVNLINATTVNSRFTALHVAANVDSVMCLLKHGAVFDFKDTLGQTPLDLTKDEKVVILLKKIGVIFDSAVKGGNTLRAIKELDLEEALAATNARNSQGHTLLQIASLNKHKDLAKELAEFLKKTINGL</sequence>
<keyword evidence="17" id="KW-0175">Coiled coil</keyword>
<feature type="repeat" description="ANK" evidence="16">
    <location>
        <begin position="1201"/>
        <end position="1233"/>
    </location>
</feature>
<dbReference type="SMART" id="SM00248">
    <property type="entry name" value="ANK"/>
    <property type="match status" value="34"/>
</dbReference>
<dbReference type="InterPro" id="IPR011990">
    <property type="entry name" value="TPR-like_helical_dom_sf"/>
</dbReference>
<keyword evidence="11" id="KW-0472">Membrane</keyword>
<dbReference type="Proteomes" id="UP000887013">
    <property type="component" value="Unassembled WGS sequence"/>
</dbReference>
<comment type="subunit">
    <text evidence="14">Homotetramer in membranes.</text>
</comment>
<evidence type="ECO:0000313" key="19">
    <source>
        <dbReference type="Proteomes" id="UP000887013"/>
    </source>
</evidence>
<dbReference type="InterPro" id="IPR002110">
    <property type="entry name" value="Ankyrin_rpt"/>
</dbReference>
<dbReference type="PRINTS" id="PR01415">
    <property type="entry name" value="ANKYRIN"/>
</dbReference>
<reference evidence="18" key="1">
    <citation type="submission" date="2020-08" db="EMBL/GenBank/DDBJ databases">
        <title>Multicomponent nature underlies the extraordinary mechanical properties of spider dragline silk.</title>
        <authorList>
            <person name="Kono N."/>
            <person name="Nakamura H."/>
            <person name="Mori M."/>
            <person name="Yoshida Y."/>
            <person name="Ohtoshi R."/>
            <person name="Malay A.D."/>
            <person name="Moran D.A.P."/>
            <person name="Tomita M."/>
            <person name="Numata K."/>
            <person name="Arakawa K."/>
        </authorList>
    </citation>
    <scope>NUCLEOTIDE SEQUENCE</scope>
</reference>
<feature type="repeat" description="ANK" evidence="16">
    <location>
        <begin position="1595"/>
        <end position="1627"/>
    </location>
</feature>
<feature type="repeat" description="ANK" evidence="16">
    <location>
        <begin position="1365"/>
        <end position="1388"/>
    </location>
</feature>
<feature type="repeat" description="ANK" evidence="16">
    <location>
        <begin position="1749"/>
        <end position="1781"/>
    </location>
</feature>
<evidence type="ECO:0000256" key="5">
    <source>
        <dbReference type="ARBA" id="ARBA00022537"/>
    </source>
</evidence>
<comment type="caution">
    <text evidence="18">The sequence shown here is derived from an EMBL/GenBank/DDBJ whole genome shotgun (WGS) entry which is preliminary data.</text>
</comment>
<feature type="repeat" description="ANK" evidence="16">
    <location>
        <begin position="1069"/>
        <end position="1101"/>
    </location>
</feature>
<feature type="repeat" description="ANK" evidence="16">
    <location>
        <begin position="2250"/>
        <end position="2277"/>
    </location>
</feature>
<feature type="repeat" description="ANK" evidence="16">
    <location>
        <begin position="1135"/>
        <end position="1167"/>
    </location>
</feature>
<keyword evidence="7" id="KW-0528">Neurotoxin</keyword>
<feature type="repeat" description="ANK" evidence="16">
    <location>
        <begin position="1462"/>
        <end position="1494"/>
    </location>
</feature>
<evidence type="ECO:0000256" key="12">
    <source>
        <dbReference type="ARBA" id="ARBA00023298"/>
    </source>
</evidence>
<evidence type="ECO:0000256" key="6">
    <source>
        <dbReference type="ARBA" id="ARBA00022656"/>
    </source>
</evidence>
<keyword evidence="10 16" id="KW-0040">ANK repeat</keyword>
<accession>A0A8X6UEJ7</accession>
<dbReference type="OrthoDB" id="6433835at2759"/>
<dbReference type="Pfam" id="PF00023">
    <property type="entry name" value="Ank"/>
    <property type="match status" value="1"/>
</dbReference>
<evidence type="ECO:0000256" key="14">
    <source>
        <dbReference type="ARBA" id="ARBA00049715"/>
    </source>
</evidence>
<evidence type="ECO:0000313" key="18">
    <source>
        <dbReference type="EMBL" id="GFU11197.1"/>
    </source>
</evidence>
<dbReference type="PROSITE" id="PS50297">
    <property type="entry name" value="ANK_REP_REGION"/>
    <property type="match status" value="18"/>
</dbReference>
<keyword evidence="9" id="KW-0638">Presynaptic neurotoxin</keyword>
<keyword evidence="5" id="KW-1052">Target cell membrane</keyword>
<keyword evidence="19" id="KW-1185">Reference proteome</keyword>
<evidence type="ECO:0000256" key="1">
    <source>
        <dbReference type="ARBA" id="ARBA00004175"/>
    </source>
</evidence>
<feature type="repeat" description="ANK" evidence="16">
    <location>
        <begin position="1782"/>
        <end position="1814"/>
    </location>
</feature>
<keyword evidence="12" id="KW-1053">Target membrane</keyword>
<dbReference type="PANTHER" id="PTHR24198">
    <property type="entry name" value="ANKYRIN REPEAT AND PROTEIN KINASE DOMAIN-CONTAINING PROTEIN"/>
    <property type="match status" value="1"/>
</dbReference>
<evidence type="ECO:0000256" key="2">
    <source>
        <dbReference type="ARBA" id="ARBA00004613"/>
    </source>
</evidence>
<dbReference type="Gene3D" id="1.25.40.10">
    <property type="entry name" value="Tetratricopeptide repeat domain"/>
    <property type="match status" value="2"/>
</dbReference>
<organism evidence="18 19">
    <name type="scientific">Nephila pilipes</name>
    <name type="common">Giant wood spider</name>
    <name type="synonym">Nephila maculata</name>
    <dbReference type="NCBI Taxonomy" id="299642"/>
    <lineage>
        <taxon>Eukaryota</taxon>
        <taxon>Metazoa</taxon>
        <taxon>Ecdysozoa</taxon>
        <taxon>Arthropoda</taxon>
        <taxon>Chelicerata</taxon>
        <taxon>Arachnida</taxon>
        <taxon>Araneae</taxon>
        <taxon>Araneomorphae</taxon>
        <taxon>Entelegynae</taxon>
        <taxon>Araneoidea</taxon>
        <taxon>Nephilidae</taxon>
        <taxon>Nephila</taxon>
    </lineage>
</organism>
<protein>
    <recommendedName>
        <fullName evidence="15">Alpha-latrotoxin</fullName>
    </recommendedName>
</protein>
<evidence type="ECO:0000256" key="4">
    <source>
        <dbReference type="ARBA" id="ARBA00022525"/>
    </source>
</evidence>
<feature type="repeat" description="ANK" evidence="16">
    <location>
        <begin position="1495"/>
        <end position="1527"/>
    </location>
</feature>
<evidence type="ECO:0000256" key="16">
    <source>
        <dbReference type="PROSITE-ProRule" id="PRU00023"/>
    </source>
</evidence>
<evidence type="ECO:0000256" key="9">
    <source>
        <dbReference type="ARBA" id="ARBA00023028"/>
    </source>
</evidence>
<dbReference type="GO" id="GO:0005576">
    <property type="term" value="C:extracellular region"/>
    <property type="evidence" value="ECO:0007669"/>
    <property type="project" value="UniProtKB-SubCell"/>
</dbReference>
<dbReference type="Gene3D" id="1.25.40.20">
    <property type="entry name" value="Ankyrin repeat-containing domain"/>
    <property type="match status" value="7"/>
</dbReference>
<dbReference type="PROSITE" id="PS50088">
    <property type="entry name" value="ANK_REPEAT"/>
    <property type="match status" value="20"/>
</dbReference>
<dbReference type="PANTHER" id="PTHR24198:SF165">
    <property type="entry name" value="ANKYRIN REPEAT-CONTAINING PROTEIN-RELATED"/>
    <property type="match status" value="1"/>
</dbReference>
<feature type="coiled-coil region" evidence="17">
    <location>
        <begin position="2074"/>
        <end position="2101"/>
    </location>
</feature>
<feature type="repeat" description="ANK" evidence="16">
    <location>
        <begin position="1168"/>
        <end position="1200"/>
    </location>
</feature>
<dbReference type="Pfam" id="PF13424">
    <property type="entry name" value="TPR_12"/>
    <property type="match status" value="1"/>
</dbReference>
<comment type="similarity">
    <text evidence="13">Belongs to the cationic peptide 01 (latrotoxin) family. 03 (alpha-latrotoxin) subfamily.</text>
</comment>
<feature type="repeat" description="ANK" evidence="16">
    <location>
        <begin position="2283"/>
        <end position="2306"/>
    </location>
</feature>
<dbReference type="SUPFAM" id="SSF48452">
    <property type="entry name" value="TPR-like"/>
    <property type="match status" value="2"/>
</dbReference>
<keyword evidence="6" id="KW-0800">Toxin</keyword>
<dbReference type="EMBL" id="BMAW01078484">
    <property type="protein sequence ID" value="GFU11197.1"/>
    <property type="molecule type" value="Genomic_DNA"/>
</dbReference>
<dbReference type="GO" id="GO:0006887">
    <property type="term" value="P:exocytosis"/>
    <property type="evidence" value="ECO:0007669"/>
    <property type="project" value="UniProtKB-KW"/>
</dbReference>
<feature type="repeat" description="ANK" evidence="16">
    <location>
        <begin position="1562"/>
        <end position="1594"/>
    </location>
</feature>
<gene>
    <name evidence="18" type="primary">Ank3_24</name>
    <name evidence="18" type="ORF">NPIL_360111</name>
</gene>
<dbReference type="GO" id="GO:0044231">
    <property type="term" value="C:host cell presynaptic membrane"/>
    <property type="evidence" value="ECO:0007669"/>
    <property type="project" value="UniProtKB-KW"/>
</dbReference>
<comment type="subcellular location">
    <subcellularLocation>
        <location evidence="2">Secreted</location>
    </subcellularLocation>
    <subcellularLocation>
        <location evidence="1">Target cell membrane</location>
    </subcellularLocation>
</comment>
<feature type="repeat" description="ANK" evidence="16">
    <location>
        <begin position="1003"/>
        <end position="1035"/>
    </location>
</feature>
<evidence type="ECO:0000256" key="13">
    <source>
        <dbReference type="ARBA" id="ARBA00049657"/>
    </source>
</evidence>
<dbReference type="GO" id="GO:0090729">
    <property type="term" value="F:toxin activity"/>
    <property type="evidence" value="ECO:0007669"/>
    <property type="project" value="UniProtKB-KW"/>
</dbReference>
<feature type="repeat" description="ANK" evidence="16">
    <location>
        <begin position="1661"/>
        <end position="1693"/>
    </location>
</feature>
<evidence type="ECO:0000256" key="8">
    <source>
        <dbReference type="ARBA" id="ARBA00022737"/>
    </source>
</evidence>
<evidence type="ECO:0000256" key="15">
    <source>
        <dbReference type="ARBA" id="ARBA00049811"/>
    </source>
</evidence>
<dbReference type="InterPro" id="IPR036770">
    <property type="entry name" value="Ankyrin_rpt-contain_sf"/>
</dbReference>
<dbReference type="SUPFAM" id="SSF48403">
    <property type="entry name" value="Ankyrin repeat"/>
    <property type="match status" value="5"/>
</dbReference>
<proteinExistence type="inferred from homology"/>
<dbReference type="Pfam" id="PF12796">
    <property type="entry name" value="Ank_2"/>
    <property type="match status" value="10"/>
</dbReference>
<keyword evidence="8" id="KW-0677">Repeat</keyword>
<dbReference type="SMART" id="SM00028">
    <property type="entry name" value="TPR"/>
    <property type="match status" value="4"/>
</dbReference>
<feature type="repeat" description="ANK" evidence="16">
    <location>
        <begin position="1332"/>
        <end position="1364"/>
    </location>
</feature>
<feature type="repeat" description="ANK" evidence="16">
    <location>
        <begin position="936"/>
        <end position="968"/>
    </location>
</feature>
<feature type="repeat" description="ANK" evidence="16">
    <location>
        <begin position="1628"/>
        <end position="1660"/>
    </location>
</feature>
<keyword evidence="4" id="KW-0964">Secreted</keyword>
<feature type="repeat" description="ANK" evidence="16">
    <location>
        <begin position="869"/>
        <end position="901"/>
    </location>
</feature>
<evidence type="ECO:0000256" key="17">
    <source>
        <dbReference type="SAM" id="Coils"/>
    </source>
</evidence>
<evidence type="ECO:0000256" key="10">
    <source>
        <dbReference type="ARBA" id="ARBA00023043"/>
    </source>
</evidence>
<dbReference type="GO" id="GO:0044218">
    <property type="term" value="C:other organism cell membrane"/>
    <property type="evidence" value="ECO:0007669"/>
    <property type="project" value="UniProtKB-KW"/>
</dbReference>